<evidence type="ECO:0000259" key="8">
    <source>
        <dbReference type="PROSITE" id="PS50011"/>
    </source>
</evidence>
<feature type="region of interest" description="Disordered" evidence="6">
    <location>
        <begin position="125"/>
        <end position="146"/>
    </location>
</feature>
<feature type="domain" description="Protein kinase" evidence="8">
    <location>
        <begin position="149"/>
        <end position="448"/>
    </location>
</feature>
<dbReference type="Pfam" id="PF13424">
    <property type="entry name" value="TPR_12"/>
    <property type="match status" value="1"/>
</dbReference>
<evidence type="ECO:0000256" key="4">
    <source>
        <dbReference type="ARBA" id="ARBA00022840"/>
    </source>
</evidence>
<feature type="transmembrane region" description="Helical" evidence="7">
    <location>
        <begin position="473"/>
        <end position="496"/>
    </location>
</feature>
<dbReference type="SUPFAM" id="SSF48452">
    <property type="entry name" value="TPR-like"/>
    <property type="match status" value="1"/>
</dbReference>
<keyword evidence="1 9" id="KW-0808">Transferase</keyword>
<dbReference type="InterPro" id="IPR011009">
    <property type="entry name" value="Kinase-like_dom_sf"/>
</dbReference>
<dbReference type="CDD" id="cd14014">
    <property type="entry name" value="STKc_PknB_like"/>
    <property type="match status" value="1"/>
</dbReference>
<dbReference type="Gene3D" id="1.10.510.10">
    <property type="entry name" value="Transferase(Phosphotransferase) domain 1"/>
    <property type="match status" value="1"/>
</dbReference>
<keyword evidence="7" id="KW-0472">Membrane</keyword>
<keyword evidence="2" id="KW-0547">Nucleotide-binding</keyword>
<evidence type="ECO:0000313" key="10">
    <source>
        <dbReference type="Proteomes" id="UP000011885"/>
    </source>
</evidence>
<dbReference type="Gene3D" id="3.30.200.20">
    <property type="entry name" value="Phosphorylase Kinase, domain 1"/>
    <property type="match status" value="1"/>
</dbReference>
<keyword evidence="3 9" id="KW-0418">Kinase</keyword>
<dbReference type="InterPro" id="IPR011990">
    <property type="entry name" value="TPR-like_helical_dom_sf"/>
</dbReference>
<dbReference type="OrthoDB" id="6111975at2"/>
<evidence type="ECO:0000256" key="7">
    <source>
        <dbReference type="SAM" id="Phobius"/>
    </source>
</evidence>
<evidence type="ECO:0000256" key="1">
    <source>
        <dbReference type="ARBA" id="ARBA00022679"/>
    </source>
</evidence>
<evidence type="ECO:0000313" key="9">
    <source>
        <dbReference type="EMBL" id="EMI53547.1"/>
    </source>
</evidence>
<keyword evidence="7" id="KW-0812">Transmembrane</keyword>
<dbReference type="Gene3D" id="1.25.40.10">
    <property type="entry name" value="Tetratricopeptide repeat domain"/>
    <property type="match status" value="1"/>
</dbReference>
<keyword evidence="5" id="KW-0802">TPR repeat</keyword>
<keyword evidence="10" id="KW-1185">Reference proteome</keyword>
<dbReference type="InterPro" id="IPR008271">
    <property type="entry name" value="Ser/Thr_kinase_AS"/>
</dbReference>
<dbReference type="PROSITE" id="PS50005">
    <property type="entry name" value="TPR"/>
    <property type="match status" value="1"/>
</dbReference>
<dbReference type="PROSITE" id="PS50011">
    <property type="entry name" value="PROTEIN_KINASE_DOM"/>
    <property type="match status" value="1"/>
</dbReference>
<proteinExistence type="predicted"/>
<sequence>MIRPLDLELLFAAFAFRHAKIDNEQLGRAVAQTSSDHSISDTMVQTGMIDEQQRKQIDAAVKDHLQRHHDDSSTSLAAIEPLPFPLSIFDHLLETQAVPADAPKQGDERSDSENQLVTYETVVSPNLTPHPSLSDRGVTSNTAYGPTRYQSKRFHARGGLGEIFVASDREVHRDVALKEIQPACADNPASRRMFVLEGSLTGSLEHPGVVPVYGMGQYPDGRPFYAMRFIRGESLKQAIKNLHSGSPVFATSRTPSLTLRQLLNRFLDVCNTIDYAHSRGVLHRDIKPDNIMLGPFRETLVVDWGLAAIYRRDSAAPNDEVPGELLEQNPTLAPIRLTEESDDQVLGTAPYMSPEQARGRQSALKPSSDVFSLGATLYTILTGTTMYPGTSTAHVLDKAKRRDAVAPTAVNPNIPNALAAIVEKATASSQTDRYPTAKTLADDLEAWLADEPVTAYRERWHERTLRWMRQHRTLVTSGFAALLVGMFALGTIAIVLSTKNAEVAAQRDTAERNLIAARKAVRESFVQISEDERLKAEGLDRLRMSLLKSPEPYFVEFLSQTPDDPRLRLEQAQWRALLAAIVRNTQSPSQAIEYFQTVEKNLDELESDLRPHAASPSSNEFDRTTLDAYHLLRTQTQVQLASLYAETGKFEESLAHSQRAIEYAEANPNTETALLHVAALTQLGKTQFQIGRDDASLETLNDAIARLDVAPRDNRESWQLAMNHPLMARAEVRAARGNLFDAIEDWKKALKQSEQTTPERDSEIAFIEFRTRCYVSLARETTNARLRKLALEYSRMAQELAQQLVDRHPDNLLFAALQIDANNLRATTLAISDAAPDPNEVRNGLTRAIELDTRLHTEFPTVFEYRYRLLKTRLNLIFAELRTGKEPPSVLKDASDVLAETARLAHDFPQVPDAQALHAKTLINTAMLSLWFQVPDAETTIQKRRSEATAILEHLDQLPQRIAYTELHSNLHELLGQIAQTGERWNDATEQETNRQETMTSFPASYWEVPFPHERRADSFDTRAQYLFAAGKLNEGLEDLQKGIDVRQTLLDTFPDEPVIRKNLATALRDYGDWLRELDVPDVDANQYTLRSLDVLQNVPLSELNDSQLQTIVGDLAQLSIVSSDANDYQTASQQCERARAAAIELYRRDPTLQHMTYQLLVENLLIGYRLELGQDVDALVNNLHHAVAGMLDTHGHDADARDAAMLAYRQTATHFHSKKNYEQARYFLAEAYQLSENSPQQYTIAINLSDAEIRLGRFLSGCERSAPIMEEQELSALSYYSLAVNFALAVAALQNDTHLSESANESLSDLYQSNAMKALEKAAQVGLFNDPGWRSTMEADADLDAIRTTDAFKKWTQALESQEPSASQ</sequence>
<reference evidence="9 10" key="1">
    <citation type="journal article" date="2013" name="Mar. Genomics">
        <title>Expression of sulfatases in Rhodopirellula baltica and the diversity of sulfatases in the genus Rhodopirellula.</title>
        <authorList>
            <person name="Wegner C.E."/>
            <person name="Richter-Heitmann T."/>
            <person name="Klindworth A."/>
            <person name="Klockow C."/>
            <person name="Richter M."/>
            <person name="Achstetter T."/>
            <person name="Glockner F.O."/>
            <person name="Harder J."/>
        </authorList>
    </citation>
    <scope>NUCLEOTIDE SEQUENCE [LARGE SCALE GENOMIC DNA]</scope>
    <source>
        <strain evidence="9 10">SM41</strain>
    </source>
</reference>
<accession>M5TWF9</accession>
<evidence type="ECO:0000256" key="3">
    <source>
        <dbReference type="ARBA" id="ARBA00022777"/>
    </source>
</evidence>
<dbReference type="InterPro" id="IPR000719">
    <property type="entry name" value="Prot_kinase_dom"/>
</dbReference>
<evidence type="ECO:0000256" key="5">
    <source>
        <dbReference type="PROSITE-ProRule" id="PRU00339"/>
    </source>
</evidence>
<keyword evidence="7" id="KW-1133">Transmembrane helix</keyword>
<dbReference type="SMART" id="SM00028">
    <property type="entry name" value="TPR"/>
    <property type="match status" value="6"/>
</dbReference>
<keyword evidence="4" id="KW-0067">ATP-binding</keyword>
<dbReference type="RefSeq" id="WP_008684616.1">
    <property type="nucleotide sequence ID" value="NZ_ANOH01000345.1"/>
</dbReference>
<dbReference type="EMBL" id="ANOH01000345">
    <property type="protein sequence ID" value="EMI53547.1"/>
    <property type="molecule type" value="Genomic_DNA"/>
</dbReference>
<dbReference type="GO" id="GO:0004674">
    <property type="term" value="F:protein serine/threonine kinase activity"/>
    <property type="evidence" value="ECO:0007669"/>
    <property type="project" value="UniProtKB-KW"/>
</dbReference>
<dbReference type="Pfam" id="PF00069">
    <property type="entry name" value="Pkinase"/>
    <property type="match status" value="1"/>
</dbReference>
<gene>
    <name evidence="9" type="ORF">RSSM_05003</name>
</gene>
<keyword evidence="9" id="KW-0723">Serine/threonine-protein kinase</keyword>
<comment type="caution">
    <text evidence="9">The sequence shown here is derived from an EMBL/GenBank/DDBJ whole genome shotgun (WGS) entry which is preliminary data.</text>
</comment>
<dbReference type="PROSITE" id="PS00108">
    <property type="entry name" value="PROTEIN_KINASE_ST"/>
    <property type="match status" value="1"/>
</dbReference>
<organism evidence="9 10">
    <name type="scientific">Rhodopirellula sallentina SM41</name>
    <dbReference type="NCBI Taxonomy" id="1263870"/>
    <lineage>
        <taxon>Bacteria</taxon>
        <taxon>Pseudomonadati</taxon>
        <taxon>Planctomycetota</taxon>
        <taxon>Planctomycetia</taxon>
        <taxon>Pirellulales</taxon>
        <taxon>Pirellulaceae</taxon>
        <taxon>Rhodopirellula</taxon>
    </lineage>
</organism>
<name>M5TWF9_9BACT</name>
<dbReference type="EC" id="2.7.-.-" evidence="9"/>
<dbReference type="PATRIC" id="fig|1263870.3.peg.5290"/>
<dbReference type="InterPro" id="IPR019734">
    <property type="entry name" value="TPR_rpt"/>
</dbReference>
<feature type="compositionally biased region" description="Polar residues" evidence="6">
    <location>
        <begin position="125"/>
        <end position="144"/>
    </location>
</feature>
<evidence type="ECO:0000256" key="2">
    <source>
        <dbReference type="ARBA" id="ARBA00022741"/>
    </source>
</evidence>
<protein>
    <submittedName>
        <fullName evidence="9">Serine/threonine protein kinase domain protein</fullName>
        <ecNumber evidence="9">2.7.-.-</ecNumber>
    </submittedName>
</protein>
<feature type="repeat" description="TPR" evidence="5">
    <location>
        <begin position="634"/>
        <end position="667"/>
    </location>
</feature>
<dbReference type="GO" id="GO:0005524">
    <property type="term" value="F:ATP binding"/>
    <property type="evidence" value="ECO:0007669"/>
    <property type="project" value="UniProtKB-KW"/>
</dbReference>
<dbReference type="SMART" id="SM00220">
    <property type="entry name" value="S_TKc"/>
    <property type="match status" value="1"/>
</dbReference>
<dbReference type="Proteomes" id="UP000011885">
    <property type="component" value="Unassembled WGS sequence"/>
</dbReference>
<dbReference type="SUPFAM" id="SSF56112">
    <property type="entry name" value="Protein kinase-like (PK-like)"/>
    <property type="match status" value="1"/>
</dbReference>
<dbReference type="PANTHER" id="PTHR43289">
    <property type="entry name" value="MITOGEN-ACTIVATED PROTEIN KINASE KINASE KINASE 20-RELATED"/>
    <property type="match status" value="1"/>
</dbReference>
<evidence type="ECO:0000256" key="6">
    <source>
        <dbReference type="SAM" id="MobiDB-lite"/>
    </source>
</evidence>
<dbReference type="PANTHER" id="PTHR43289:SF6">
    <property type="entry name" value="SERINE_THREONINE-PROTEIN KINASE NEKL-3"/>
    <property type="match status" value="1"/>
</dbReference>